<dbReference type="PANTHER" id="PTHR21310:SF55">
    <property type="entry name" value="AMINOGLYCOSIDE PHOSPHOTRANSFERASE DOMAIN-CONTAINING PROTEIN"/>
    <property type="match status" value="1"/>
</dbReference>
<dbReference type="RefSeq" id="XP_013422536.1">
    <property type="nucleotide sequence ID" value="XM_013567082.1"/>
</dbReference>
<keyword evidence="2" id="KW-0418">Kinase</keyword>
<keyword evidence="2" id="KW-0808">Transferase</keyword>
<evidence type="ECO:0000313" key="3">
    <source>
        <dbReference type="Proteomes" id="UP000027730"/>
    </source>
</evidence>
<dbReference type="Proteomes" id="UP000027730">
    <property type="component" value="Unassembled WGS sequence"/>
</dbReference>
<dbReference type="InterPro" id="IPR002575">
    <property type="entry name" value="Aminoglycoside_PTrfase"/>
</dbReference>
<dbReference type="GO" id="GO:0016301">
    <property type="term" value="F:kinase activity"/>
    <property type="evidence" value="ECO:0007669"/>
    <property type="project" value="UniProtKB-KW"/>
</dbReference>
<dbReference type="PANTHER" id="PTHR21310">
    <property type="entry name" value="AMINOGLYCOSIDE PHOSPHOTRANSFERASE-RELATED-RELATED"/>
    <property type="match status" value="1"/>
</dbReference>
<protein>
    <submittedName>
        <fullName evidence="2">Kinase-like protein</fullName>
    </submittedName>
</protein>
<feature type="domain" description="Aminoglycoside phosphotransferase" evidence="1">
    <location>
        <begin position="69"/>
        <end position="276"/>
    </location>
</feature>
<dbReference type="Gene3D" id="3.90.1200.10">
    <property type="match status" value="1"/>
</dbReference>
<proteinExistence type="predicted"/>
<dbReference type="Pfam" id="PF01636">
    <property type="entry name" value="APH"/>
    <property type="match status" value="1"/>
</dbReference>
<dbReference type="HOGENOM" id="CLU_021768_3_0_1"/>
<name>A0A074W653_9PEZI</name>
<dbReference type="EMBL" id="KL584731">
    <property type="protein sequence ID" value="KEQ68363.1"/>
    <property type="molecule type" value="Genomic_DNA"/>
</dbReference>
<keyword evidence="3" id="KW-1185">Reference proteome</keyword>
<dbReference type="OrthoDB" id="8300194at2759"/>
<dbReference type="SUPFAM" id="SSF56112">
    <property type="entry name" value="Protein kinase-like (PK-like)"/>
    <property type="match status" value="1"/>
</dbReference>
<dbReference type="InterPro" id="IPR051678">
    <property type="entry name" value="AGP_Transferase"/>
</dbReference>
<dbReference type="InterPro" id="IPR011009">
    <property type="entry name" value="Kinase-like_dom_sf"/>
</dbReference>
<dbReference type="AlphaFoldDB" id="A0A074W653"/>
<evidence type="ECO:0000259" key="1">
    <source>
        <dbReference type="Pfam" id="PF01636"/>
    </source>
</evidence>
<dbReference type="STRING" id="1043004.A0A074W653"/>
<dbReference type="CDD" id="cd05120">
    <property type="entry name" value="APH_ChoK_like"/>
    <property type="match status" value="1"/>
</dbReference>
<evidence type="ECO:0000313" key="2">
    <source>
        <dbReference type="EMBL" id="KEQ68363.1"/>
    </source>
</evidence>
<gene>
    <name evidence="2" type="ORF">M436DRAFT_68226</name>
</gene>
<reference evidence="2 3" key="1">
    <citation type="journal article" date="2014" name="BMC Genomics">
        <title>Genome sequencing of four Aureobasidium pullulans varieties: biotechnological potential, stress tolerance, and description of new species.</title>
        <authorList>
            <person name="Gostin Ar C."/>
            <person name="Ohm R.A."/>
            <person name="Kogej T."/>
            <person name="Sonjak S."/>
            <person name="Turk M."/>
            <person name="Zajc J."/>
            <person name="Zalar P."/>
            <person name="Grube M."/>
            <person name="Sun H."/>
            <person name="Han J."/>
            <person name="Sharma A."/>
            <person name="Chiniquy J."/>
            <person name="Ngan C.Y."/>
            <person name="Lipzen A."/>
            <person name="Barry K."/>
            <person name="Grigoriev I.V."/>
            <person name="Gunde-Cimerman N."/>
        </authorList>
    </citation>
    <scope>NUCLEOTIDE SEQUENCE [LARGE SCALE GENOMIC DNA]</scope>
    <source>
        <strain evidence="2 3">CBS 147.97</strain>
    </source>
</reference>
<dbReference type="GeneID" id="25414370"/>
<sequence>MAEKPSLAYADAPGGKNGQELAINNTLINRLFTRIALKTWGKLHKRRGVCTPISRRMIVKSSPWVDLTEAATMKYVSENTSIPVPKVYCSFVHKGCTYILMERKRGKSIGNVLQSLGDDGQQKVFAQLKRMMDELRSLPPAAGTGVQSCTGGSLWDSRISRITTRFGPFATIQEFHFWLRAGFRFEDHVHKARFDERFRGQDGKDLADMEAMQDGPWPPPVFTHGDLNPSNILVHGEEVVAIIDWEFSGWYPHYWEYTAAWLTAVVFQDWRKELPRFLTTFPTELAMETTRERWWGPN</sequence>
<accession>A0A074W653</accession>
<organism evidence="2 3">
    <name type="scientific">Aureobasidium namibiae CBS 147.97</name>
    <dbReference type="NCBI Taxonomy" id="1043004"/>
    <lineage>
        <taxon>Eukaryota</taxon>
        <taxon>Fungi</taxon>
        <taxon>Dikarya</taxon>
        <taxon>Ascomycota</taxon>
        <taxon>Pezizomycotina</taxon>
        <taxon>Dothideomycetes</taxon>
        <taxon>Dothideomycetidae</taxon>
        <taxon>Dothideales</taxon>
        <taxon>Saccotheciaceae</taxon>
        <taxon>Aureobasidium</taxon>
    </lineage>
</organism>